<gene>
    <name evidence="1" type="ORF">OCS65_28535</name>
</gene>
<dbReference type="GeneID" id="83624454"/>
<proteinExistence type="predicted"/>
<reference evidence="1" key="1">
    <citation type="submission" date="2022-09" db="EMBL/GenBank/DDBJ databases">
        <title>The genome sequence of Rhodococcus aetherivorans N1.</title>
        <authorList>
            <person name="Jiang W."/>
        </authorList>
    </citation>
    <scope>NUCLEOTIDE SEQUENCE</scope>
    <source>
        <strain evidence="1">N1</strain>
        <plasmid evidence="1">pN1</plasmid>
    </source>
</reference>
<dbReference type="RefSeq" id="WP_263510482.1">
    <property type="nucleotide sequence ID" value="NZ_CP106984.1"/>
</dbReference>
<evidence type="ECO:0000313" key="1">
    <source>
        <dbReference type="EMBL" id="UYF97212.1"/>
    </source>
</evidence>
<keyword evidence="1" id="KW-0614">Plasmid</keyword>
<organism evidence="1 2">
    <name type="scientific">Rhodococcus aetherivorans</name>
    <dbReference type="NCBI Taxonomy" id="191292"/>
    <lineage>
        <taxon>Bacteria</taxon>
        <taxon>Bacillati</taxon>
        <taxon>Actinomycetota</taxon>
        <taxon>Actinomycetes</taxon>
        <taxon>Mycobacteriales</taxon>
        <taxon>Nocardiaceae</taxon>
        <taxon>Rhodococcus</taxon>
    </lineage>
</organism>
<accession>A0AA46PL24</accession>
<sequence>MTTTPTQEAANEAGRVATSRLLGTLGPIEHKRTTVGYPIHPHSSLALDHQRMPGLQVGHSVDRALHHSLDCLWGLDQLLKKTGPQHYAPYLLIRGALESAATAVWLLDPDDRTARLQRRVAIAVNNEKETSKAIAAAGCSDDYDPDRWKTGMSALLDKAGLSLKDCQWKSYSAIVRDIDDAPNTVKSIEFAWRACSGMSHGKLWSFQMFAAESNRRDVGNGTIQADYTPSYHSLATVLDTVVRTVHRADALYDTRRQAIL</sequence>
<dbReference type="AlphaFoldDB" id="A0AA46PL24"/>
<dbReference type="Proteomes" id="UP001163947">
    <property type="component" value="Plasmid pN1"/>
</dbReference>
<dbReference type="EMBL" id="CP106984">
    <property type="protein sequence ID" value="UYF97212.1"/>
    <property type="molecule type" value="Genomic_DNA"/>
</dbReference>
<name>A0AA46PL24_9NOCA</name>
<protein>
    <submittedName>
        <fullName evidence="1">Uncharacterized protein</fullName>
    </submittedName>
</protein>
<geneLocation type="plasmid" evidence="1 2">
    <name>pN1</name>
</geneLocation>
<evidence type="ECO:0000313" key="2">
    <source>
        <dbReference type="Proteomes" id="UP001163947"/>
    </source>
</evidence>